<dbReference type="EC" id="3.2.1.52" evidence="3"/>
<evidence type="ECO:0000256" key="4">
    <source>
        <dbReference type="ARBA" id="ARBA00022801"/>
    </source>
</evidence>
<dbReference type="Pfam" id="PF00933">
    <property type="entry name" value="Glyco_hydro_3"/>
    <property type="match status" value="1"/>
</dbReference>
<dbReference type="GO" id="GO:0009254">
    <property type="term" value="P:peptidoglycan turnover"/>
    <property type="evidence" value="ECO:0007669"/>
    <property type="project" value="TreeGrafter"/>
</dbReference>
<dbReference type="PANTHER" id="PTHR30480:SF13">
    <property type="entry name" value="BETA-HEXOSAMINIDASE"/>
    <property type="match status" value="1"/>
</dbReference>
<evidence type="ECO:0000256" key="1">
    <source>
        <dbReference type="ARBA" id="ARBA00001231"/>
    </source>
</evidence>
<evidence type="ECO:0000313" key="8">
    <source>
        <dbReference type="Proteomes" id="UP000198796"/>
    </source>
</evidence>
<dbReference type="NCBIfam" id="NF003740">
    <property type="entry name" value="PRK05337.1"/>
    <property type="match status" value="1"/>
</dbReference>
<sequence length="330" mass="35303">MSRPTAAILDADGLRLSEAERAFFREADPWGFILFARNIDTLDQVRALTGEMRDAVGRNAPVLIDQEGGRVQRMGPPHWRKWPAPLDHVKAVGEAAERAIWLRYRVIAAELHAVGIDVNCAPTLDCAQAETHPFLRNRCFGSDPDRVAALGRAAAEGLLAGGILPVIKHMPGHGRATQDSHAELPTIHAPVKDLRALDFRPFYALRDMPLGMTAHIVLPELGPEPATGSPAVIRLIREELGFNGLLMSDDLAMGAMPGTPAERARATMAAGCDVALFCNAPLADRAAVAEAAGPMNDAACRRADAALQQRCAPGYVDIAALEAELVALTG</sequence>
<name>A0A1I0VMY3_9RHOB</name>
<comment type="similarity">
    <text evidence="2">Belongs to the glycosyl hydrolase 3 family.</text>
</comment>
<evidence type="ECO:0000259" key="6">
    <source>
        <dbReference type="Pfam" id="PF00933"/>
    </source>
</evidence>
<dbReference type="GO" id="GO:0004563">
    <property type="term" value="F:beta-N-acetylhexosaminidase activity"/>
    <property type="evidence" value="ECO:0007669"/>
    <property type="project" value="UniProtKB-EC"/>
</dbReference>
<evidence type="ECO:0000256" key="3">
    <source>
        <dbReference type="ARBA" id="ARBA00012663"/>
    </source>
</evidence>
<dbReference type="Gene3D" id="3.20.20.300">
    <property type="entry name" value="Glycoside hydrolase, family 3, N-terminal domain"/>
    <property type="match status" value="1"/>
</dbReference>
<dbReference type="PANTHER" id="PTHR30480">
    <property type="entry name" value="BETA-HEXOSAMINIDASE-RELATED"/>
    <property type="match status" value="1"/>
</dbReference>
<keyword evidence="8" id="KW-1185">Reference proteome</keyword>
<dbReference type="STRING" id="871651.SAMN05421688_0736"/>
<feature type="domain" description="Glycoside hydrolase family 3 N-terminal" evidence="6">
    <location>
        <begin position="31"/>
        <end position="288"/>
    </location>
</feature>
<reference evidence="7 8" key="1">
    <citation type="submission" date="2016-10" db="EMBL/GenBank/DDBJ databases">
        <authorList>
            <person name="de Groot N.N."/>
        </authorList>
    </citation>
    <scope>NUCLEOTIDE SEQUENCE [LARGE SCALE GENOMIC DNA]</scope>
    <source>
        <strain evidence="7 8">DSM 29316</strain>
    </source>
</reference>
<keyword evidence="4" id="KW-0378">Hydrolase</keyword>
<dbReference type="GO" id="GO:0005975">
    <property type="term" value="P:carbohydrate metabolic process"/>
    <property type="evidence" value="ECO:0007669"/>
    <property type="project" value="InterPro"/>
</dbReference>
<dbReference type="AlphaFoldDB" id="A0A1I0VMY3"/>
<dbReference type="InterPro" id="IPR017853">
    <property type="entry name" value="GH"/>
</dbReference>
<comment type="catalytic activity">
    <reaction evidence="1">
        <text>Hydrolysis of terminal non-reducing N-acetyl-D-hexosamine residues in N-acetyl-beta-D-hexosaminides.</text>
        <dbReference type="EC" id="3.2.1.52"/>
    </reaction>
</comment>
<protein>
    <recommendedName>
        <fullName evidence="3">beta-N-acetylhexosaminidase</fullName>
        <ecNumber evidence="3">3.2.1.52</ecNumber>
    </recommendedName>
</protein>
<dbReference type="OrthoDB" id="9786661at2"/>
<evidence type="ECO:0000256" key="2">
    <source>
        <dbReference type="ARBA" id="ARBA00005336"/>
    </source>
</evidence>
<dbReference type="EMBL" id="FOJU01000001">
    <property type="protein sequence ID" value="SFA76956.1"/>
    <property type="molecule type" value="Genomic_DNA"/>
</dbReference>
<dbReference type="RefSeq" id="WP_092060661.1">
    <property type="nucleotide sequence ID" value="NZ_FOJU01000001.1"/>
</dbReference>
<gene>
    <name evidence="7" type="ORF">SAMN05421688_0736</name>
</gene>
<evidence type="ECO:0000256" key="5">
    <source>
        <dbReference type="ARBA" id="ARBA00023295"/>
    </source>
</evidence>
<dbReference type="PROSITE" id="PS00775">
    <property type="entry name" value="GLYCOSYL_HYDROL_F3"/>
    <property type="match status" value="1"/>
</dbReference>
<keyword evidence="5" id="KW-0326">Glycosidase</keyword>
<dbReference type="InterPro" id="IPR001764">
    <property type="entry name" value="Glyco_hydro_3_N"/>
</dbReference>
<dbReference type="InterPro" id="IPR036962">
    <property type="entry name" value="Glyco_hydro_3_N_sf"/>
</dbReference>
<dbReference type="SUPFAM" id="SSF51445">
    <property type="entry name" value="(Trans)glycosidases"/>
    <property type="match status" value="1"/>
</dbReference>
<organism evidence="7 8">
    <name type="scientific">Poseidonocella pacifica</name>
    <dbReference type="NCBI Taxonomy" id="871651"/>
    <lineage>
        <taxon>Bacteria</taxon>
        <taxon>Pseudomonadati</taxon>
        <taxon>Pseudomonadota</taxon>
        <taxon>Alphaproteobacteria</taxon>
        <taxon>Rhodobacterales</taxon>
        <taxon>Roseobacteraceae</taxon>
        <taxon>Poseidonocella</taxon>
    </lineage>
</organism>
<dbReference type="Proteomes" id="UP000198796">
    <property type="component" value="Unassembled WGS sequence"/>
</dbReference>
<evidence type="ECO:0000313" key="7">
    <source>
        <dbReference type="EMBL" id="SFA76956.1"/>
    </source>
</evidence>
<dbReference type="InterPro" id="IPR019800">
    <property type="entry name" value="Glyco_hydro_3_AS"/>
</dbReference>
<proteinExistence type="inferred from homology"/>
<dbReference type="InterPro" id="IPR050226">
    <property type="entry name" value="NagZ_Beta-hexosaminidase"/>
</dbReference>
<accession>A0A1I0VMY3</accession>